<dbReference type="EMBL" id="JAFBMS010001279">
    <property type="protein sequence ID" value="KAG9329336.1"/>
    <property type="molecule type" value="Genomic_DNA"/>
</dbReference>
<keyword evidence="1" id="KW-0472">Membrane</keyword>
<feature type="transmembrane region" description="Helical" evidence="1">
    <location>
        <begin position="29"/>
        <end position="50"/>
    </location>
</feature>
<keyword evidence="4" id="KW-1185">Reference proteome</keyword>
<evidence type="ECO:0000313" key="4">
    <source>
        <dbReference type="Proteomes" id="UP000824540"/>
    </source>
</evidence>
<evidence type="ECO:0000256" key="1">
    <source>
        <dbReference type="SAM" id="Phobius"/>
    </source>
</evidence>
<keyword evidence="1" id="KW-1133">Transmembrane helix</keyword>
<evidence type="ECO:0000313" key="3">
    <source>
        <dbReference type="EMBL" id="KAG9335898.1"/>
    </source>
</evidence>
<dbReference type="Proteomes" id="UP000824540">
    <property type="component" value="Unassembled WGS sequence"/>
</dbReference>
<gene>
    <name evidence="3" type="ORF">JZ751_003555</name>
    <name evidence="2" type="ORF">JZ751_005655</name>
</gene>
<dbReference type="AlphaFoldDB" id="A0A8T2NDU4"/>
<keyword evidence="1" id="KW-0812">Transmembrane</keyword>
<sequence length="134" mass="14645">MDGYISTSKTSISQTVLASPSLLLLSDTMTARVVTLLTALSLLSLGRILITEAINENIKVCQTFGSGVVESFSSEAFYLSTTCPTTLLHFAHNDVDYRIITTRGKKSGLIERVELTLNKIKTVVENGKIFVEDK</sequence>
<name>A0A8T2NDU4_9TELE</name>
<evidence type="ECO:0000313" key="2">
    <source>
        <dbReference type="EMBL" id="KAG9329336.1"/>
    </source>
</evidence>
<reference evidence="3" key="1">
    <citation type="thesis" date="2021" institute="BYU ScholarsArchive" country="Provo, UT, USA">
        <title>Applications of and Algorithms for Genome Assembly and Genomic Analyses with an Emphasis on Marine Teleosts.</title>
        <authorList>
            <person name="Pickett B.D."/>
        </authorList>
    </citation>
    <scope>NUCLEOTIDE SEQUENCE</scope>
    <source>
        <strain evidence="3">HI-2016</strain>
    </source>
</reference>
<dbReference type="EMBL" id="JAFBMS010000107">
    <property type="protein sequence ID" value="KAG9335898.1"/>
    <property type="molecule type" value="Genomic_DNA"/>
</dbReference>
<accession>A0A8T2NDU4</accession>
<organism evidence="3 4">
    <name type="scientific">Albula glossodonta</name>
    <name type="common">roundjaw bonefish</name>
    <dbReference type="NCBI Taxonomy" id="121402"/>
    <lineage>
        <taxon>Eukaryota</taxon>
        <taxon>Metazoa</taxon>
        <taxon>Chordata</taxon>
        <taxon>Craniata</taxon>
        <taxon>Vertebrata</taxon>
        <taxon>Euteleostomi</taxon>
        <taxon>Actinopterygii</taxon>
        <taxon>Neopterygii</taxon>
        <taxon>Teleostei</taxon>
        <taxon>Albuliformes</taxon>
        <taxon>Albulidae</taxon>
        <taxon>Albula</taxon>
    </lineage>
</organism>
<protein>
    <submittedName>
        <fullName evidence="3">Uncharacterized protein</fullName>
    </submittedName>
</protein>
<dbReference type="OrthoDB" id="160294at2759"/>
<comment type="caution">
    <text evidence="3">The sequence shown here is derived from an EMBL/GenBank/DDBJ whole genome shotgun (WGS) entry which is preliminary data.</text>
</comment>
<proteinExistence type="predicted"/>
<feature type="non-terminal residue" evidence="3">
    <location>
        <position position="134"/>
    </location>
</feature>